<comment type="caution">
    <text evidence="1">The sequence shown here is derived from an EMBL/GenBank/DDBJ whole genome shotgun (WGS) entry which is preliminary data.</text>
</comment>
<gene>
    <name evidence="1" type="ORF">RHMOL_Rhmol10G0183700</name>
</gene>
<dbReference type="EMBL" id="CM046397">
    <property type="protein sequence ID" value="KAI8535559.1"/>
    <property type="molecule type" value="Genomic_DNA"/>
</dbReference>
<evidence type="ECO:0000313" key="1">
    <source>
        <dbReference type="EMBL" id="KAI8535559.1"/>
    </source>
</evidence>
<accession>A0ACC0M3T3</accession>
<proteinExistence type="predicted"/>
<organism evidence="1 2">
    <name type="scientific">Rhododendron molle</name>
    <name type="common">Chinese azalea</name>
    <name type="synonym">Azalea mollis</name>
    <dbReference type="NCBI Taxonomy" id="49168"/>
    <lineage>
        <taxon>Eukaryota</taxon>
        <taxon>Viridiplantae</taxon>
        <taxon>Streptophyta</taxon>
        <taxon>Embryophyta</taxon>
        <taxon>Tracheophyta</taxon>
        <taxon>Spermatophyta</taxon>
        <taxon>Magnoliopsida</taxon>
        <taxon>eudicotyledons</taxon>
        <taxon>Gunneridae</taxon>
        <taxon>Pentapetalae</taxon>
        <taxon>asterids</taxon>
        <taxon>Ericales</taxon>
        <taxon>Ericaceae</taxon>
        <taxon>Ericoideae</taxon>
        <taxon>Rhodoreae</taxon>
        <taxon>Rhododendron</taxon>
    </lineage>
</organism>
<dbReference type="Proteomes" id="UP001062846">
    <property type="component" value="Chromosome 10"/>
</dbReference>
<keyword evidence="2" id="KW-1185">Reference proteome</keyword>
<reference evidence="1" key="1">
    <citation type="submission" date="2022-02" db="EMBL/GenBank/DDBJ databases">
        <title>Plant Genome Project.</title>
        <authorList>
            <person name="Zhang R.-G."/>
        </authorList>
    </citation>
    <scope>NUCLEOTIDE SEQUENCE</scope>
    <source>
        <strain evidence="1">AT1</strain>
    </source>
</reference>
<evidence type="ECO:0000313" key="2">
    <source>
        <dbReference type="Proteomes" id="UP001062846"/>
    </source>
</evidence>
<sequence length="303" mass="33921">MSVAPSSASFMAQATRNGTPELETFHKFFECWLVEQDQHLQQLISASKNNDDGSTSESTQQQRSENRRGLRPLINQVVQHYEQYYRAKSRWAKEDVLGMLSPTWRSTLEDAFLWIGGWRPSMAIHLLYSKSGLQLEAKLAELIRGLSTGDLADLSPSQLIQVDELQRSTIREEKEITEKLAKHQETVADSSMVELSHVVSELLRSGSSGNPAGDEADERVESTLAPKEEGLEDLLNMADDLRLRTLKGVVDILTPIQAVHFLIAAAELHLRLHEWGKKKDAMNNRYHHAPGGDGSTTQPNLPS</sequence>
<name>A0ACC0M3T3_RHOML</name>
<protein>
    <submittedName>
        <fullName evidence="1">Uncharacterized protein</fullName>
    </submittedName>
</protein>